<gene>
    <name evidence="1" type="ORF">DEO27_007975</name>
</gene>
<dbReference type="RefSeq" id="WP_112570284.1">
    <property type="nucleotide sequence ID" value="NZ_CP043450.1"/>
</dbReference>
<evidence type="ECO:0000313" key="1">
    <source>
        <dbReference type="EMBL" id="QEM09961.1"/>
    </source>
</evidence>
<keyword evidence="2" id="KW-1185">Reference proteome</keyword>
<protein>
    <submittedName>
        <fullName evidence="1">Uncharacterized protein</fullName>
    </submittedName>
</protein>
<dbReference type="AlphaFoldDB" id="A0A5C1HY23"/>
<accession>A0A5C1HY23</accession>
<sequence length="144" mass="17671">MTPYSNSRLYEILKKELMAWVWNNPRLLHKITRFNLEFLFEFDPQRGLSIDLRRFDHEYYKTVFYPPEEKKQHIDEFVRKCCLVISQQLARAGKTDLTITVTVRHMISEVSHWHTFFIDERYNGKKTAELKKKETDWHYRFDHD</sequence>
<dbReference type="OrthoDB" id="795307at2"/>
<organism evidence="1 2">
    <name type="scientific">Mucilaginibacter rubeus</name>
    <dbReference type="NCBI Taxonomy" id="2027860"/>
    <lineage>
        <taxon>Bacteria</taxon>
        <taxon>Pseudomonadati</taxon>
        <taxon>Bacteroidota</taxon>
        <taxon>Sphingobacteriia</taxon>
        <taxon>Sphingobacteriales</taxon>
        <taxon>Sphingobacteriaceae</taxon>
        <taxon>Mucilaginibacter</taxon>
    </lineage>
</organism>
<evidence type="ECO:0000313" key="2">
    <source>
        <dbReference type="Proteomes" id="UP000251402"/>
    </source>
</evidence>
<proteinExistence type="predicted"/>
<dbReference type="EMBL" id="CP043450">
    <property type="protein sequence ID" value="QEM09961.1"/>
    <property type="molecule type" value="Genomic_DNA"/>
</dbReference>
<dbReference type="Proteomes" id="UP000251402">
    <property type="component" value="Chromosome"/>
</dbReference>
<name>A0A5C1HY23_9SPHI</name>
<reference evidence="1" key="1">
    <citation type="submission" date="2019-08" db="EMBL/GenBank/DDBJ databases">
        <title>Comparative genome analysis confer to the adaptation heavy metal polluted environment.</title>
        <authorList>
            <person name="Li Y."/>
        </authorList>
    </citation>
    <scope>NUCLEOTIDE SEQUENCE [LARGE SCALE GENOMIC DNA]</scope>
    <source>
        <strain evidence="1">P1</strain>
    </source>
</reference>
<dbReference type="KEGG" id="mrub:DEO27_007975"/>